<proteinExistence type="predicted"/>
<organism evidence="1 2">
    <name type="scientific">Steinernema carpocapsae</name>
    <name type="common">Entomopathogenic nematode</name>
    <dbReference type="NCBI Taxonomy" id="34508"/>
    <lineage>
        <taxon>Eukaryota</taxon>
        <taxon>Metazoa</taxon>
        <taxon>Ecdysozoa</taxon>
        <taxon>Nematoda</taxon>
        <taxon>Chromadorea</taxon>
        <taxon>Rhabditida</taxon>
        <taxon>Tylenchina</taxon>
        <taxon>Panagrolaimomorpha</taxon>
        <taxon>Strongyloidoidea</taxon>
        <taxon>Steinernematidae</taxon>
        <taxon>Steinernema</taxon>
    </lineage>
</organism>
<sequence>MQFVPYAFMKKVVERMPQASGRYVLQLSSEWSTEAHRRISFTEKSLSISSISNRLFYFFADEEIHQISSFRADRDEISLVEFGNGESRHGDLLDKTQIEKILDILKNTRFEISVVFLHEYSRESVPVINRILEAIPSVRKVVSYDEKPERTILPQVSTSFLRQAQIVPESWETSILKMVRQNHFNEMSIKISKYRVHFYKQLLNELADRVREEGHQPVELKVDRLFENVVKRLGLSCTFTIELNAFDAFILKMRE</sequence>
<name>A0A4V6A1M5_STECR</name>
<dbReference type="Proteomes" id="UP000298663">
    <property type="component" value="Unassembled WGS sequence"/>
</dbReference>
<protein>
    <submittedName>
        <fullName evidence="1">Uncharacterized protein</fullName>
    </submittedName>
</protein>
<dbReference type="AlphaFoldDB" id="A0A4V6A1M5"/>
<dbReference type="EMBL" id="AZBU02000005">
    <property type="protein sequence ID" value="TKR76005.1"/>
    <property type="molecule type" value="Genomic_DNA"/>
</dbReference>
<evidence type="ECO:0000313" key="1">
    <source>
        <dbReference type="EMBL" id="TKR76005.1"/>
    </source>
</evidence>
<reference evidence="1 2" key="2">
    <citation type="journal article" date="2019" name="G3 (Bethesda)">
        <title>Hybrid Assembly of the Genome of the Entomopathogenic Nematode Steinernema carpocapsae Identifies the X-Chromosome.</title>
        <authorList>
            <person name="Serra L."/>
            <person name="Macchietto M."/>
            <person name="Macias-Munoz A."/>
            <person name="McGill C.J."/>
            <person name="Rodriguez I.M."/>
            <person name="Rodriguez B."/>
            <person name="Murad R."/>
            <person name="Mortazavi A."/>
        </authorList>
    </citation>
    <scope>NUCLEOTIDE SEQUENCE [LARGE SCALE GENOMIC DNA]</scope>
    <source>
        <strain evidence="1 2">ALL</strain>
    </source>
</reference>
<reference evidence="1 2" key="1">
    <citation type="journal article" date="2015" name="Genome Biol.">
        <title>Comparative genomics of Steinernema reveals deeply conserved gene regulatory networks.</title>
        <authorList>
            <person name="Dillman A.R."/>
            <person name="Macchietto M."/>
            <person name="Porter C.F."/>
            <person name="Rogers A."/>
            <person name="Williams B."/>
            <person name="Antoshechkin I."/>
            <person name="Lee M.M."/>
            <person name="Goodwin Z."/>
            <person name="Lu X."/>
            <person name="Lewis E.E."/>
            <person name="Goodrich-Blair H."/>
            <person name="Stock S.P."/>
            <person name="Adams B.J."/>
            <person name="Sternberg P.W."/>
            <person name="Mortazavi A."/>
        </authorList>
    </citation>
    <scope>NUCLEOTIDE SEQUENCE [LARGE SCALE GENOMIC DNA]</scope>
    <source>
        <strain evidence="1 2">ALL</strain>
    </source>
</reference>
<evidence type="ECO:0000313" key="2">
    <source>
        <dbReference type="Proteomes" id="UP000298663"/>
    </source>
</evidence>
<comment type="caution">
    <text evidence="1">The sequence shown here is derived from an EMBL/GenBank/DDBJ whole genome shotgun (WGS) entry which is preliminary data.</text>
</comment>
<gene>
    <name evidence="1" type="ORF">L596_017216</name>
</gene>
<accession>A0A4V6A1M5</accession>
<keyword evidence="2" id="KW-1185">Reference proteome</keyword>